<dbReference type="InterPro" id="IPR001940">
    <property type="entry name" value="Peptidase_S1C"/>
</dbReference>
<dbReference type="PANTHER" id="PTHR43343">
    <property type="entry name" value="PEPTIDASE S12"/>
    <property type="match status" value="1"/>
</dbReference>
<dbReference type="SUPFAM" id="SSF50494">
    <property type="entry name" value="Trypsin-like serine proteases"/>
    <property type="match status" value="1"/>
</dbReference>
<protein>
    <submittedName>
        <fullName evidence="7">Trypsin-like peptidase domain-containing protein</fullName>
    </submittedName>
</protein>
<dbReference type="Pfam" id="PF13365">
    <property type="entry name" value="Trypsin_2"/>
    <property type="match status" value="1"/>
</dbReference>
<dbReference type="SUPFAM" id="SSF50156">
    <property type="entry name" value="PDZ domain-like"/>
    <property type="match status" value="1"/>
</dbReference>
<dbReference type="Gene3D" id="2.40.10.10">
    <property type="entry name" value="Trypsin-like serine proteases"/>
    <property type="match status" value="2"/>
</dbReference>
<sequence length="477" mass="47073">MNEGKRARPHWWRRPQGARRGTAAPAGTPYGPAPATPPAEDAAPPTAPPDRPGPAPDAAETAPDGRTGPAGPAVPNDPYAVTMPGEGVGGGPASGGWPPRPTAAGDGGRPPERHGTSRLLTGALAIAVLAGAAGGLTGALIERGDGRAGVSLPQAPAGSDTRAPGTVAGIAQATLPGVVYIHVKAGGEEATGTGIVLDTAGHILTNNHVVQPAASSGTIKVTLQNGSSRSASIVGRDTGYDLAVVKVGGVHGLKPLTLGNSATVRVGDPVIAIGAPYDLEGTVTSGIVSAKDRAITAAGDGGGSDVSYVDAIQTDAPINPGNSGGPLMNNRGEVIGVNSAIRSADTDGGGQGGSIGLGFAIPVNEARRVAQQLINSGHAVHPVVGVTVDMRYNGDGARIAATGAHGSPAVTPDGPGARAGLKAGDVITQVDGEQVTSGEELIVRTRSHLPGDTVRLTVERGGQTLHVRLTLGGSTGN</sequence>
<dbReference type="GO" id="GO:0004252">
    <property type="term" value="F:serine-type endopeptidase activity"/>
    <property type="evidence" value="ECO:0007669"/>
    <property type="project" value="InterPro"/>
</dbReference>
<comment type="similarity">
    <text evidence="1">Belongs to the peptidase S1C family.</text>
</comment>
<dbReference type="RefSeq" id="WP_282698723.1">
    <property type="nucleotide sequence ID" value="NZ_JABXJJ020000015.1"/>
</dbReference>
<evidence type="ECO:0000259" key="6">
    <source>
        <dbReference type="SMART" id="SM00228"/>
    </source>
</evidence>
<comment type="caution">
    <text evidence="7">The sequence shown here is derived from an EMBL/GenBank/DDBJ whole genome shotgun (WGS) entry which is preliminary data.</text>
</comment>
<keyword evidence="5" id="KW-1133">Transmembrane helix</keyword>
<dbReference type="InterPro" id="IPR051201">
    <property type="entry name" value="Chloro_Bact_Ser_Proteases"/>
</dbReference>
<keyword evidence="5" id="KW-0812">Transmembrane</keyword>
<evidence type="ECO:0000256" key="4">
    <source>
        <dbReference type="SAM" id="MobiDB-lite"/>
    </source>
</evidence>
<dbReference type="InterPro" id="IPR009003">
    <property type="entry name" value="Peptidase_S1_PA"/>
</dbReference>
<dbReference type="SMART" id="SM00228">
    <property type="entry name" value="PDZ"/>
    <property type="match status" value="1"/>
</dbReference>
<organism evidence="7">
    <name type="scientific">Streptantibioticus silvisoli</name>
    <dbReference type="NCBI Taxonomy" id="2705255"/>
    <lineage>
        <taxon>Bacteria</taxon>
        <taxon>Bacillati</taxon>
        <taxon>Actinomycetota</taxon>
        <taxon>Actinomycetes</taxon>
        <taxon>Kitasatosporales</taxon>
        <taxon>Streptomycetaceae</taxon>
        <taxon>Streptantibioticus</taxon>
    </lineage>
</organism>
<feature type="compositionally biased region" description="Basic residues" evidence="4">
    <location>
        <begin position="7"/>
        <end position="17"/>
    </location>
</feature>
<dbReference type="InterPro" id="IPR001478">
    <property type="entry name" value="PDZ"/>
</dbReference>
<evidence type="ECO:0000256" key="2">
    <source>
        <dbReference type="ARBA" id="ARBA00022670"/>
    </source>
</evidence>
<dbReference type="PANTHER" id="PTHR43343:SF3">
    <property type="entry name" value="PROTEASE DO-LIKE 8, CHLOROPLASTIC"/>
    <property type="match status" value="1"/>
</dbReference>
<proteinExistence type="inferred from homology"/>
<feature type="compositionally biased region" description="Pro residues" evidence="4">
    <location>
        <begin position="45"/>
        <end position="55"/>
    </location>
</feature>
<evidence type="ECO:0000256" key="3">
    <source>
        <dbReference type="ARBA" id="ARBA00022801"/>
    </source>
</evidence>
<dbReference type="AlphaFoldDB" id="A0AA90KGE1"/>
<dbReference type="GO" id="GO:0006508">
    <property type="term" value="P:proteolysis"/>
    <property type="evidence" value="ECO:0007669"/>
    <property type="project" value="UniProtKB-KW"/>
</dbReference>
<feature type="transmembrane region" description="Helical" evidence="5">
    <location>
        <begin position="119"/>
        <end position="141"/>
    </location>
</feature>
<dbReference type="Gene3D" id="2.30.42.10">
    <property type="match status" value="1"/>
</dbReference>
<feature type="compositionally biased region" description="Low complexity" evidence="4">
    <location>
        <begin position="18"/>
        <end position="30"/>
    </location>
</feature>
<dbReference type="PRINTS" id="PR00834">
    <property type="entry name" value="PROTEASES2C"/>
</dbReference>
<dbReference type="Pfam" id="PF13180">
    <property type="entry name" value="PDZ_2"/>
    <property type="match status" value="1"/>
</dbReference>
<evidence type="ECO:0000256" key="1">
    <source>
        <dbReference type="ARBA" id="ARBA00010541"/>
    </source>
</evidence>
<dbReference type="InterPro" id="IPR036034">
    <property type="entry name" value="PDZ_sf"/>
</dbReference>
<keyword evidence="5" id="KW-0472">Membrane</keyword>
<evidence type="ECO:0000313" key="7">
    <source>
        <dbReference type="EMBL" id="MDI5970440.1"/>
    </source>
</evidence>
<keyword evidence="3" id="KW-0378">Hydrolase</keyword>
<accession>A0AA90KGE1</accession>
<dbReference type="InterPro" id="IPR043504">
    <property type="entry name" value="Peptidase_S1_PA_chymotrypsin"/>
</dbReference>
<feature type="region of interest" description="Disordered" evidence="4">
    <location>
        <begin position="1"/>
        <end position="116"/>
    </location>
</feature>
<feature type="domain" description="PDZ" evidence="6">
    <location>
        <begin position="382"/>
        <end position="462"/>
    </location>
</feature>
<dbReference type="EMBL" id="JABXJJ020000015">
    <property type="protein sequence ID" value="MDI5970440.1"/>
    <property type="molecule type" value="Genomic_DNA"/>
</dbReference>
<reference evidence="7" key="1">
    <citation type="submission" date="2023-05" db="EMBL/GenBank/DDBJ databases">
        <title>Streptantibioticus silvisoli sp. nov., acidotolerant actinomycetes 1 from pine litter.</title>
        <authorList>
            <person name="Swiecimska M."/>
            <person name="Golinska P."/>
            <person name="Sangal V."/>
            <person name="Wachnowicz B."/>
            <person name="Goodfellow M."/>
        </authorList>
    </citation>
    <scope>NUCLEOTIDE SEQUENCE</scope>
    <source>
        <strain evidence="7">SL13</strain>
    </source>
</reference>
<name>A0AA90KGE1_9ACTN</name>
<gene>
    <name evidence="7" type="ORF">POF50_013995</name>
</gene>
<keyword evidence="2" id="KW-0645">Protease</keyword>
<evidence type="ECO:0000256" key="5">
    <source>
        <dbReference type="SAM" id="Phobius"/>
    </source>
</evidence>